<keyword evidence="1" id="KW-1133">Transmembrane helix</keyword>
<organism evidence="2 3">
    <name type="scientific">Bacteroides thetaiotaomicron</name>
    <dbReference type="NCBI Taxonomy" id="818"/>
    <lineage>
        <taxon>Bacteria</taxon>
        <taxon>Pseudomonadati</taxon>
        <taxon>Bacteroidota</taxon>
        <taxon>Bacteroidia</taxon>
        <taxon>Bacteroidales</taxon>
        <taxon>Bacteroidaceae</taxon>
        <taxon>Bacteroides</taxon>
    </lineage>
</organism>
<evidence type="ECO:0000256" key="1">
    <source>
        <dbReference type="SAM" id="Phobius"/>
    </source>
</evidence>
<protein>
    <submittedName>
        <fullName evidence="2">Uncharacterized protein</fullName>
    </submittedName>
</protein>
<keyword evidence="1" id="KW-0812">Transmembrane</keyword>
<name>A0A414HV14_BACT4</name>
<feature type="transmembrane region" description="Helical" evidence="1">
    <location>
        <begin position="7"/>
        <end position="29"/>
    </location>
</feature>
<comment type="caution">
    <text evidence="2">The sequence shown here is derived from an EMBL/GenBank/DDBJ whole genome shotgun (WGS) entry which is preliminary data.</text>
</comment>
<keyword evidence="1" id="KW-0472">Membrane</keyword>
<accession>A0A414HV14</accession>
<dbReference type="AlphaFoldDB" id="A0A414HV14"/>
<sequence>MNKIRLILRWLFIPLWTTLFFVYLLIWYIQMSWYYFSFQDYWNAFLILWDKIMLLMRLKTLE</sequence>
<dbReference type="EMBL" id="QSJP01000001">
    <property type="protein sequence ID" value="RHD91629.1"/>
    <property type="molecule type" value="Genomic_DNA"/>
</dbReference>
<reference evidence="2 3" key="1">
    <citation type="submission" date="2018-08" db="EMBL/GenBank/DDBJ databases">
        <title>A genome reference for cultivated species of the human gut microbiota.</title>
        <authorList>
            <person name="Zou Y."/>
            <person name="Xue W."/>
            <person name="Luo G."/>
        </authorList>
    </citation>
    <scope>NUCLEOTIDE SEQUENCE [LARGE SCALE GENOMIC DNA]</scope>
    <source>
        <strain evidence="2 3">AM30-26</strain>
    </source>
</reference>
<evidence type="ECO:0000313" key="3">
    <source>
        <dbReference type="Proteomes" id="UP000284785"/>
    </source>
</evidence>
<evidence type="ECO:0000313" key="2">
    <source>
        <dbReference type="EMBL" id="RHD91629.1"/>
    </source>
</evidence>
<gene>
    <name evidence="2" type="ORF">DW780_01095</name>
</gene>
<dbReference type="Proteomes" id="UP000284785">
    <property type="component" value="Unassembled WGS sequence"/>
</dbReference>
<proteinExistence type="predicted"/>